<dbReference type="InterPro" id="IPR021741">
    <property type="entry name" value="DUF3311"/>
</dbReference>
<dbReference type="OrthoDB" id="123261at2"/>
<feature type="transmembrane region" description="Helical" evidence="1">
    <location>
        <begin position="43"/>
        <end position="65"/>
    </location>
</feature>
<dbReference type="EMBL" id="CP031417">
    <property type="protein sequence ID" value="AXK84128.1"/>
    <property type="molecule type" value="Genomic_DNA"/>
</dbReference>
<keyword evidence="1" id="KW-0812">Transmembrane</keyword>
<dbReference type="KEGG" id="ptaw:DW352_19720"/>
<accession>A0A346A4N1</accession>
<name>A0A346A4N1_9HYPH</name>
<dbReference type="Pfam" id="PF11755">
    <property type="entry name" value="DUF3311"/>
    <property type="match status" value="1"/>
</dbReference>
<keyword evidence="3" id="KW-1185">Reference proteome</keyword>
<dbReference type="Proteomes" id="UP000254889">
    <property type="component" value="Chromosome"/>
</dbReference>
<keyword evidence="1" id="KW-0472">Membrane</keyword>
<protein>
    <submittedName>
        <fullName evidence="2">DUF3311 domain-containing protein</fullName>
    </submittedName>
</protein>
<feature type="transmembrane region" description="Helical" evidence="1">
    <location>
        <begin position="12"/>
        <end position="31"/>
    </location>
</feature>
<reference evidence="2 3" key="1">
    <citation type="submission" date="2018-07" db="EMBL/GenBank/DDBJ databases">
        <authorList>
            <person name="Quirk P.G."/>
            <person name="Krulwich T.A."/>
        </authorList>
    </citation>
    <scope>NUCLEOTIDE SEQUENCE [LARGE SCALE GENOMIC DNA]</scope>
    <source>
        <strain evidence="2 3">CC-BB4</strain>
    </source>
</reference>
<gene>
    <name evidence="2" type="ORF">DW352_19720</name>
</gene>
<proteinExistence type="predicted"/>
<dbReference type="AlphaFoldDB" id="A0A346A4N1"/>
<dbReference type="RefSeq" id="WP_115694507.1">
    <property type="nucleotide sequence ID" value="NZ_CP031417.1"/>
</dbReference>
<evidence type="ECO:0000256" key="1">
    <source>
        <dbReference type="SAM" id="Phobius"/>
    </source>
</evidence>
<evidence type="ECO:0000313" key="2">
    <source>
        <dbReference type="EMBL" id="AXK84128.1"/>
    </source>
</evidence>
<organism evidence="2 3">
    <name type="scientific">Pseudolabrys taiwanensis</name>
    <dbReference type="NCBI Taxonomy" id="331696"/>
    <lineage>
        <taxon>Bacteria</taxon>
        <taxon>Pseudomonadati</taxon>
        <taxon>Pseudomonadota</taxon>
        <taxon>Alphaproteobacteria</taxon>
        <taxon>Hyphomicrobiales</taxon>
        <taxon>Xanthobacteraceae</taxon>
        <taxon>Pseudolabrys</taxon>
    </lineage>
</organism>
<sequence>MDREQPKRRLWSWWYLLFILLCGVSLWPPFFNRIEPTLIGIPFFYWFQLALILAGAVVTAVVYFATEE</sequence>
<evidence type="ECO:0000313" key="3">
    <source>
        <dbReference type="Proteomes" id="UP000254889"/>
    </source>
</evidence>
<keyword evidence="1" id="KW-1133">Transmembrane helix</keyword>